<keyword evidence="3 6" id="KW-1133">Transmembrane helix</keyword>
<feature type="transmembrane region" description="Helical" evidence="6">
    <location>
        <begin position="381"/>
        <end position="398"/>
    </location>
</feature>
<evidence type="ECO:0000313" key="8">
    <source>
        <dbReference type="EMBL" id="CUS02567.2"/>
    </source>
</evidence>
<evidence type="ECO:0000256" key="5">
    <source>
        <dbReference type="SAM" id="MobiDB-lite"/>
    </source>
</evidence>
<dbReference type="OrthoDB" id="148456at2"/>
<dbReference type="AlphaFoldDB" id="A0A170PEG0"/>
<evidence type="ECO:0000256" key="3">
    <source>
        <dbReference type="ARBA" id="ARBA00022989"/>
    </source>
</evidence>
<feature type="transmembrane region" description="Helical" evidence="6">
    <location>
        <begin position="336"/>
        <end position="353"/>
    </location>
</feature>
<dbReference type="Proteomes" id="UP000215027">
    <property type="component" value="Chromosome I"/>
</dbReference>
<feature type="transmembrane region" description="Helical" evidence="6">
    <location>
        <begin position="451"/>
        <end position="470"/>
    </location>
</feature>
<evidence type="ECO:0000256" key="2">
    <source>
        <dbReference type="ARBA" id="ARBA00022692"/>
    </source>
</evidence>
<keyword evidence="2 6" id="KW-0812">Transmembrane</keyword>
<keyword evidence="9" id="KW-1185">Reference proteome</keyword>
<feature type="transmembrane region" description="Helical" evidence="6">
    <location>
        <begin position="299"/>
        <end position="330"/>
    </location>
</feature>
<proteinExistence type="predicted"/>
<name>A0A170PEG0_9CHLR</name>
<feature type="transmembrane region" description="Helical" evidence="6">
    <location>
        <begin position="482"/>
        <end position="501"/>
    </location>
</feature>
<feature type="transmembrane region" description="Helical" evidence="6">
    <location>
        <begin position="207"/>
        <end position="225"/>
    </location>
</feature>
<dbReference type="GO" id="GO:0016020">
    <property type="term" value="C:membrane"/>
    <property type="evidence" value="ECO:0007669"/>
    <property type="project" value="UniProtKB-SubCell"/>
</dbReference>
<dbReference type="PANTHER" id="PTHR37422:SF13">
    <property type="entry name" value="LIPOPOLYSACCHARIDE BIOSYNTHESIS PROTEIN PA4999-RELATED"/>
    <property type="match status" value="1"/>
</dbReference>
<accession>A0A170PEG0</accession>
<evidence type="ECO:0000259" key="7">
    <source>
        <dbReference type="Pfam" id="PF04932"/>
    </source>
</evidence>
<feature type="domain" description="O-antigen ligase-related" evidence="7">
    <location>
        <begin position="304"/>
        <end position="427"/>
    </location>
</feature>
<feature type="transmembrane region" description="Helical" evidence="6">
    <location>
        <begin position="146"/>
        <end position="166"/>
    </location>
</feature>
<dbReference type="PANTHER" id="PTHR37422">
    <property type="entry name" value="TEICHURONIC ACID BIOSYNTHESIS PROTEIN TUAE"/>
    <property type="match status" value="1"/>
</dbReference>
<protein>
    <submittedName>
        <fullName evidence="8">O-antigen polymerase family protein</fullName>
    </submittedName>
</protein>
<comment type="subcellular location">
    <subcellularLocation>
        <location evidence="1">Membrane</location>
        <topology evidence="1">Multi-pass membrane protein</topology>
    </subcellularLocation>
</comment>
<evidence type="ECO:0000256" key="6">
    <source>
        <dbReference type="SAM" id="Phobius"/>
    </source>
</evidence>
<evidence type="ECO:0000313" key="9">
    <source>
        <dbReference type="Proteomes" id="UP000215027"/>
    </source>
</evidence>
<organism evidence="8 9">
    <name type="scientific">Candidatus Promineifilum breve</name>
    <dbReference type="NCBI Taxonomy" id="1806508"/>
    <lineage>
        <taxon>Bacteria</taxon>
        <taxon>Bacillati</taxon>
        <taxon>Chloroflexota</taxon>
        <taxon>Ardenticatenia</taxon>
        <taxon>Candidatus Promineifilales</taxon>
        <taxon>Candidatus Promineifilaceae</taxon>
        <taxon>Candidatus Promineifilum</taxon>
    </lineage>
</organism>
<dbReference type="InterPro" id="IPR007016">
    <property type="entry name" value="O-antigen_ligase-rel_domated"/>
</dbReference>
<feature type="transmembrane region" description="Helical" evidence="6">
    <location>
        <begin position="90"/>
        <end position="109"/>
    </location>
</feature>
<gene>
    <name evidence="8" type="ORF">CFX0092_A0689</name>
</gene>
<evidence type="ECO:0000256" key="1">
    <source>
        <dbReference type="ARBA" id="ARBA00004141"/>
    </source>
</evidence>
<keyword evidence="4 6" id="KW-0472">Membrane</keyword>
<feature type="transmembrane region" description="Helical" evidence="6">
    <location>
        <begin position="115"/>
        <end position="134"/>
    </location>
</feature>
<dbReference type="KEGG" id="pbf:CFX0092_A0689"/>
<feature type="transmembrane region" description="Helical" evidence="6">
    <location>
        <begin position="50"/>
        <end position="83"/>
    </location>
</feature>
<dbReference type="EMBL" id="LN890655">
    <property type="protein sequence ID" value="CUS02567.2"/>
    <property type="molecule type" value="Genomic_DNA"/>
</dbReference>
<dbReference type="InterPro" id="IPR051533">
    <property type="entry name" value="WaaL-like"/>
</dbReference>
<feature type="transmembrane region" description="Helical" evidence="6">
    <location>
        <begin position="418"/>
        <end position="439"/>
    </location>
</feature>
<dbReference type="Pfam" id="PF04932">
    <property type="entry name" value="Wzy_C"/>
    <property type="match status" value="1"/>
</dbReference>
<feature type="region of interest" description="Disordered" evidence="5">
    <location>
        <begin position="1"/>
        <end position="27"/>
    </location>
</feature>
<reference evidence="8" key="1">
    <citation type="submission" date="2016-01" db="EMBL/GenBank/DDBJ databases">
        <authorList>
            <person name="Mcilroy J.S."/>
            <person name="Karst M S."/>
            <person name="Albertsen M."/>
        </authorList>
    </citation>
    <scope>NUCLEOTIDE SEQUENCE</scope>
    <source>
        <strain evidence="8">Cfx-K</strain>
    </source>
</reference>
<dbReference type="RefSeq" id="WP_157912872.1">
    <property type="nucleotide sequence ID" value="NZ_LN890655.1"/>
</dbReference>
<feature type="transmembrane region" description="Helical" evidence="6">
    <location>
        <begin position="270"/>
        <end position="287"/>
    </location>
</feature>
<sequence>MTTNAGEQGSRGAGEQGSAEDRRRLGGSSSPLLPFSPAPLPSSSPLALGLLLGATAVLGGIVLAFGGPVAGAGVLLGGLAALLILRNIELGFFAVIAVVALLPFATLPVDIGVTPTFLDFALGGVIFVWLLGIVTGRQRRLITAPVALPLILFIIVAVFAFIFGLANGPLTPTLLRKFAELLLSLGFVIVVIDYCREWSHLERLVKFLLLMGAAAAAVAIGLWLLPDDTANTILNALTRLGYPGGWVIRYIEENPALSERAIGTSVDPNSLGGLLLMIGALVGPQMVTKRPLFRRPVIWGITGLIFVALVLTFSRGAMLGLAAGLGFVAVARYRRLLPYMVVVGLLLLLLPITQDYIARFAEGFQGTDLATQMRFGEYKDALILIGRYPIFGVGFAGSPDVDLYLAVASVYFTIAGRMGLFGLLAFLGVIGAVFGYAFVHRHAARADQRHDAVWLGLHAALVGALVAGVFDHYLFNMDFHHAVTIFWMMLGMGAAGTRLVAEEEEMERG</sequence>
<evidence type="ECO:0000256" key="4">
    <source>
        <dbReference type="ARBA" id="ARBA00023136"/>
    </source>
</evidence>
<feature type="transmembrane region" description="Helical" evidence="6">
    <location>
        <begin position="178"/>
        <end position="195"/>
    </location>
</feature>